<protein>
    <submittedName>
        <fullName evidence="2">Uncharacterized protein</fullName>
    </submittedName>
</protein>
<accession>A0A835YFL4</accession>
<feature type="region of interest" description="Disordered" evidence="1">
    <location>
        <begin position="453"/>
        <end position="496"/>
    </location>
</feature>
<feature type="region of interest" description="Disordered" evidence="1">
    <location>
        <begin position="721"/>
        <end position="742"/>
    </location>
</feature>
<keyword evidence="3" id="KW-1185">Reference proteome</keyword>
<evidence type="ECO:0000313" key="2">
    <source>
        <dbReference type="EMBL" id="KAG2500849.1"/>
    </source>
</evidence>
<feature type="region of interest" description="Disordered" evidence="1">
    <location>
        <begin position="511"/>
        <end position="534"/>
    </location>
</feature>
<feature type="region of interest" description="Disordered" evidence="1">
    <location>
        <begin position="1099"/>
        <end position="1137"/>
    </location>
</feature>
<feature type="region of interest" description="Disordered" evidence="1">
    <location>
        <begin position="259"/>
        <end position="289"/>
    </location>
</feature>
<feature type="compositionally biased region" description="Low complexity" evidence="1">
    <location>
        <begin position="792"/>
        <end position="827"/>
    </location>
</feature>
<feature type="compositionally biased region" description="Low complexity" evidence="1">
    <location>
        <begin position="453"/>
        <end position="466"/>
    </location>
</feature>
<reference evidence="2" key="1">
    <citation type="journal article" date="2020" name="bioRxiv">
        <title>Comparative genomics of Chlamydomonas.</title>
        <authorList>
            <person name="Craig R.J."/>
            <person name="Hasan A.R."/>
            <person name="Ness R.W."/>
            <person name="Keightley P.D."/>
        </authorList>
    </citation>
    <scope>NUCLEOTIDE SEQUENCE</scope>
    <source>
        <strain evidence="2">CCAP 11/70</strain>
    </source>
</reference>
<evidence type="ECO:0000313" key="3">
    <source>
        <dbReference type="Proteomes" id="UP000612055"/>
    </source>
</evidence>
<dbReference type="AlphaFoldDB" id="A0A835YFL4"/>
<feature type="region of interest" description="Disordered" evidence="1">
    <location>
        <begin position="786"/>
        <end position="831"/>
    </location>
</feature>
<comment type="caution">
    <text evidence="2">The sequence shown here is derived from an EMBL/GenBank/DDBJ whole genome shotgun (WGS) entry which is preliminary data.</text>
</comment>
<dbReference type="OrthoDB" id="543316at2759"/>
<name>A0A835YFL4_9CHLO</name>
<gene>
    <name evidence="2" type="ORF">HYH03_001610</name>
</gene>
<proteinExistence type="predicted"/>
<evidence type="ECO:0000256" key="1">
    <source>
        <dbReference type="SAM" id="MobiDB-lite"/>
    </source>
</evidence>
<feature type="region of interest" description="Disordered" evidence="1">
    <location>
        <begin position="543"/>
        <end position="562"/>
    </location>
</feature>
<dbReference type="Proteomes" id="UP000612055">
    <property type="component" value="Unassembled WGS sequence"/>
</dbReference>
<dbReference type="EMBL" id="JAEHOE010000003">
    <property type="protein sequence ID" value="KAG2500849.1"/>
    <property type="molecule type" value="Genomic_DNA"/>
</dbReference>
<feature type="compositionally biased region" description="Basic and acidic residues" evidence="1">
    <location>
        <begin position="1112"/>
        <end position="1121"/>
    </location>
</feature>
<sequence>MAEPAVMDTGSAGAAEPVIDLDAAGPSEQTVPTEPDAASVWGVFDRAGVPRPPFAHSIDFKRLPLDLSGSLDRLPAAFADILRELLPWCLLRRDLRNTVAVTALLWQLFDDFKIRWRAGRRGAADLRAYLQRELWERAGFMRRKRDLQRLTDVSVELILGPCRGHSSKLLARLQHLHFLHASALDAERLHLDAAGCLLEMGQHAAALEALRFRLLNFPTYITHAREALVAMLQHTAWFGQLVAARDAADAEEAAAGGALAAAEGRSTDEDDGAGPAGAAEGAGAGAGPSTSGPGAALALGAPAAAGAGAGGAVVPDGGASRAFEYRRGVWARLWADAGFASAWKDAETSLRASIRQMYGSTTVVSYYLVHSYCVAGRYGDALTAAAGAVRAAPHDGDAVALLMLVRQLITETGRHVQQLEYEAGLAAGAANAFLGVKMGTSVVAKQAMAPSAAAAATPGSAARGTSARGGAGSRRGAASAAGEDHDMDVGGVGLGPDEMEALDVEMAAAEAEALDEDNSDGSGDGGDGSPPRPRGAAALLAAAAAATSAPPRQRHASAAAAAASNAAPPASAAASHRTATLAAAAPVRAPAAAAAASAATAAGADADPCATEDLHGAVQQLLAAIEADPFRAAALAGLVRSAGHCGPCAAAAARGLMLHLDVVTTGVTASPYEAEAWAELAAVLSRLAAEAEAAPLPERPPVPQQKPSSLRLRRRRLAEDGADGAAAAAEAPPRRRPPAQEAPAVGLWRRWIEPELRDRGSWWVSTAFADPPQLLWRAPVDESSWFRSGASPGAPSNAEPGEAAAAGTGTGAAAGASGSGTVQAVGGQEEGPGEVEVAALDVWRRYFPDGRTAPPDWALLRHLRDRATVAAFVLGPFNFYTQHVLYEMQLVQEALARDAAALVAARAAVRERQVRQLVRRWAADPLASWDEQPGLPTPSHRGFVLFSDLAAAGFGPEYEAAAPGAAGPSSGGAAAPLPPLPAALLQARVPVDRAALRAMAEVEVDRRLAADGGAAAAAAAAEQAAAEADVAAVGAAMEDILAAVRQSQALAARLAAAAAALKEAQALPTQPAEAAQRDRKRALLPSALLVGVPNALRPAKARRQDGTAWRRQWREAEREQAAEDDAEAAFWDPSALD</sequence>
<organism evidence="2 3">
    <name type="scientific">Edaphochlamys debaryana</name>
    <dbReference type="NCBI Taxonomy" id="47281"/>
    <lineage>
        <taxon>Eukaryota</taxon>
        <taxon>Viridiplantae</taxon>
        <taxon>Chlorophyta</taxon>
        <taxon>core chlorophytes</taxon>
        <taxon>Chlorophyceae</taxon>
        <taxon>CS clade</taxon>
        <taxon>Chlamydomonadales</taxon>
        <taxon>Chlamydomonadales incertae sedis</taxon>
        <taxon>Edaphochlamys</taxon>
    </lineage>
</organism>